<feature type="region of interest" description="Disordered" evidence="1">
    <location>
        <begin position="77"/>
        <end position="102"/>
    </location>
</feature>
<name>A0A1D8ETH1_9CAUD</name>
<accession>A0A1D8ETH1</accession>
<dbReference type="KEGG" id="vg:40072419"/>
<evidence type="ECO:0000256" key="1">
    <source>
        <dbReference type="SAM" id="MobiDB-lite"/>
    </source>
</evidence>
<dbReference type="OrthoDB" id="14990at10239"/>
<evidence type="ECO:0000313" key="2">
    <source>
        <dbReference type="EMBL" id="AOT24367.1"/>
    </source>
</evidence>
<organism evidence="2 3">
    <name type="scientific">Propionibacterium phage B22</name>
    <dbReference type="NCBI Taxonomy" id="1897532"/>
    <lineage>
        <taxon>Viruses</taxon>
        <taxon>Duplodnaviria</taxon>
        <taxon>Heunggongvirae</taxon>
        <taxon>Uroviricota</taxon>
        <taxon>Caudoviricetes</taxon>
        <taxon>Doucettevirus</taxon>
        <taxon>Doucettevirus B22</taxon>
    </lineage>
</organism>
<reference evidence="2 3" key="1">
    <citation type="submission" date="2016-07" db="EMBL/GenBank/DDBJ databases">
        <authorList>
            <person name="Modlin R.L."/>
            <person name="Cheng L.S."/>
            <person name="Marinelli L.J."/>
            <person name="Grosset N."/>
            <person name="Gautier M."/>
            <person name="Fitz-Gibbon S."/>
            <person name="Pellegrini M."/>
            <person name="Bowman C.A."/>
            <person name="Russell D.A."/>
            <person name="Jacobs-Sera D."/>
            <person name="Hatfull G.F."/>
        </authorList>
    </citation>
    <scope>NUCLEOTIDE SEQUENCE [LARGE SCALE GENOMIC DNA]</scope>
</reference>
<dbReference type="Proteomes" id="UP000221125">
    <property type="component" value="Segment"/>
</dbReference>
<keyword evidence="3" id="KW-1185">Reference proteome</keyword>
<dbReference type="EMBL" id="KX620750">
    <property type="protein sequence ID" value="AOT24367.1"/>
    <property type="molecule type" value="Genomic_DNA"/>
</dbReference>
<dbReference type="GeneID" id="40072419"/>
<protein>
    <submittedName>
        <fullName evidence="2">Uncharacterized protein</fullName>
    </submittedName>
</protein>
<proteinExistence type="predicted"/>
<dbReference type="RefSeq" id="YP_009596818.1">
    <property type="nucleotide sequence ID" value="NC_041891.1"/>
</dbReference>
<gene>
    <name evidence="2" type="primary">15</name>
    <name evidence="2" type="ORF">B22_15</name>
</gene>
<sequence length="122" mass="14407">MSLFQLLATHWEELEGDFQEAYGIDLRDLWRGRLSAARCWVLLTQLPPGSRIWRMLGGPMAWGMAERAVREEGWRLASQNAGKELPRPEPPAPGWRDKQDDLRRREERRLARFMQRHAERNN</sequence>
<evidence type="ECO:0000313" key="3">
    <source>
        <dbReference type="Proteomes" id="UP000221125"/>
    </source>
</evidence>